<dbReference type="InterPro" id="IPR037848">
    <property type="entry name" value="GEM-like"/>
</dbReference>
<feature type="domain" description="GRAM" evidence="3">
    <location>
        <begin position="191"/>
        <end position="268"/>
    </location>
</feature>
<dbReference type="EMBL" id="CAXHTB010000023">
    <property type="protein sequence ID" value="CAL0331541.1"/>
    <property type="molecule type" value="Genomic_DNA"/>
</dbReference>
<feature type="compositionally biased region" description="Polar residues" evidence="2">
    <location>
        <begin position="14"/>
        <end position="29"/>
    </location>
</feature>
<accession>A0AAV1YC39</accession>
<organism evidence="4 5">
    <name type="scientific">Lupinus luteus</name>
    <name type="common">European yellow lupine</name>
    <dbReference type="NCBI Taxonomy" id="3873"/>
    <lineage>
        <taxon>Eukaryota</taxon>
        <taxon>Viridiplantae</taxon>
        <taxon>Streptophyta</taxon>
        <taxon>Embryophyta</taxon>
        <taxon>Tracheophyta</taxon>
        <taxon>Spermatophyta</taxon>
        <taxon>Magnoliopsida</taxon>
        <taxon>eudicotyledons</taxon>
        <taxon>Gunneridae</taxon>
        <taxon>Pentapetalae</taxon>
        <taxon>rosids</taxon>
        <taxon>fabids</taxon>
        <taxon>Fabales</taxon>
        <taxon>Fabaceae</taxon>
        <taxon>Papilionoideae</taxon>
        <taxon>50 kb inversion clade</taxon>
        <taxon>genistoids sensu lato</taxon>
        <taxon>core genistoids</taxon>
        <taxon>Genisteae</taxon>
        <taxon>Lupinus</taxon>
    </lineage>
</organism>
<dbReference type="PANTHER" id="PTHR31969">
    <property type="entry name" value="GEM-LIKE PROTEIN 2"/>
    <property type="match status" value="1"/>
</dbReference>
<proteinExistence type="inferred from homology"/>
<reference evidence="4 5" key="1">
    <citation type="submission" date="2024-03" db="EMBL/GenBank/DDBJ databases">
        <authorList>
            <person name="Martinez-Hernandez J."/>
        </authorList>
    </citation>
    <scope>NUCLEOTIDE SEQUENCE [LARGE SCALE GENOMIC DNA]</scope>
</reference>
<dbReference type="Gene3D" id="2.30.29.30">
    <property type="entry name" value="Pleckstrin-homology domain (PH domain)/Phosphotyrosine-binding domain (PTB)"/>
    <property type="match status" value="1"/>
</dbReference>
<feature type="compositionally biased region" description="Low complexity" evidence="2">
    <location>
        <begin position="88"/>
        <end position="126"/>
    </location>
</feature>
<dbReference type="Pfam" id="PF02893">
    <property type="entry name" value="GRAM"/>
    <property type="match status" value="1"/>
</dbReference>
<feature type="compositionally biased region" description="Polar residues" evidence="2">
    <location>
        <begin position="37"/>
        <end position="55"/>
    </location>
</feature>
<sequence>MEQPTPKPDHKPNATDSSHAPNGDSNNTEALEKVSPGSDSQPSSEILTERAASTRNMKKSVHWSPDLVTEPTFDSSPKESPSNPEIHSSLSYSDSSLSYSDSSSPYSDSSSPSSDSSSPSSDSSSSVTEKVDVVKNVLGRWGRKLGEATRKAETLAGNTWQHLKTNPSFAEAALGRIVQGTKVLAEGGYDRLFLRTFDTVAGEHLQNYFACYLSTSAGPVMGVVYISSAKLAYCSDNPLSYKSDNQREWSFYKIVIPLYQLKAVNPSSNNANPAEKYIQLISADNQEFWFMGFLNYESAVECLQKAFEANKLQSQ</sequence>
<name>A0AAV1YC39_LUPLU</name>
<evidence type="ECO:0000256" key="1">
    <source>
        <dbReference type="ARBA" id="ARBA00009414"/>
    </source>
</evidence>
<gene>
    <name evidence="4" type="ORF">LLUT_LOCUS32601</name>
</gene>
<dbReference type="SMART" id="SM00568">
    <property type="entry name" value="GRAM"/>
    <property type="match status" value="1"/>
</dbReference>
<dbReference type="Proteomes" id="UP001497480">
    <property type="component" value="Unassembled WGS sequence"/>
</dbReference>
<protein>
    <recommendedName>
        <fullName evidence="3">GRAM domain-containing protein</fullName>
    </recommendedName>
</protein>
<dbReference type="AlphaFoldDB" id="A0AAV1YC39"/>
<dbReference type="InterPro" id="IPR011993">
    <property type="entry name" value="PH-like_dom_sf"/>
</dbReference>
<feature type="compositionally biased region" description="Polar residues" evidence="2">
    <location>
        <begin position="72"/>
        <end position="86"/>
    </location>
</feature>
<dbReference type="InterPro" id="IPR004182">
    <property type="entry name" value="GRAM"/>
</dbReference>
<comment type="similarity">
    <text evidence="1">Belongs to the GEM family.</text>
</comment>
<feature type="region of interest" description="Disordered" evidence="2">
    <location>
        <begin position="1"/>
        <end position="129"/>
    </location>
</feature>
<keyword evidence="5" id="KW-1185">Reference proteome</keyword>
<evidence type="ECO:0000313" key="5">
    <source>
        <dbReference type="Proteomes" id="UP001497480"/>
    </source>
</evidence>
<evidence type="ECO:0000256" key="2">
    <source>
        <dbReference type="SAM" id="MobiDB-lite"/>
    </source>
</evidence>
<evidence type="ECO:0000259" key="3">
    <source>
        <dbReference type="SMART" id="SM00568"/>
    </source>
</evidence>
<evidence type="ECO:0000313" key="4">
    <source>
        <dbReference type="EMBL" id="CAL0331541.1"/>
    </source>
</evidence>
<comment type="caution">
    <text evidence="4">The sequence shown here is derived from an EMBL/GenBank/DDBJ whole genome shotgun (WGS) entry which is preliminary data.</text>
</comment>